<evidence type="ECO:0000256" key="1">
    <source>
        <dbReference type="ARBA" id="ARBA00022598"/>
    </source>
</evidence>
<evidence type="ECO:0000259" key="7">
    <source>
        <dbReference type="PROSITE" id="PS51733"/>
    </source>
</evidence>
<feature type="domain" description="BPL/LPL catalytic" evidence="7">
    <location>
        <begin position="9"/>
        <end position="199"/>
    </location>
</feature>
<dbReference type="GO" id="GO:0004077">
    <property type="term" value="F:biotin--[biotin carboxyl-carrier protein] ligase activity"/>
    <property type="evidence" value="ECO:0007669"/>
    <property type="project" value="UniProtKB-EC"/>
</dbReference>
<evidence type="ECO:0000256" key="5">
    <source>
        <dbReference type="ARBA" id="ARBA00024227"/>
    </source>
</evidence>
<dbReference type="Gene3D" id="2.30.30.100">
    <property type="match status" value="1"/>
</dbReference>
<dbReference type="PANTHER" id="PTHR12835:SF5">
    <property type="entry name" value="BIOTIN--PROTEIN LIGASE"/>
    <property type="match status" value="1"/>
</dbReference>
<evidence type="ECO:0000256" key="2">
    <source>
        <dbReference type="ARBA" id="ARBA00022741"/>
    </source>
</evidence>
<evidence type="ECO:0000313" key="9">
    <source>
        <dbReference type="Proteomes" id="UP001157733"/>
    </source>
</evidence>
<dbReference type="PANTHER" id="PTHR12835">
    <property type="entry name" value="BIOTIN PROTEIN LIGASE"/>
    <property type="match status" value="1"/>
</dbReference>
<dbReference type="Pfam" id="PF03099">
    <property type="entry name" value="BPL_LplA_LipB"/>
    <property type="match status" value="1"/>
</dbReference>
<dbReference type="Proteomes" id="UP001157733">
    <property type="component" value="Chromosome"/>
</dbReference>
<dbReference type="InterPro" id="IPR045864">
    <property type="entry name" value="aa-tRNA-synth_II/BPL/LPL"/>
</dbReference>
<dbReference type="InterPro" id="IPR004408">
    <property type="entry name" value="Biotin_CoA_COase_ligase"/>
</dbReference>
<protein>
    <recommendedName>
        <fullName evidence="5">biotin--[biotin carboxyl-carrier protein] ligase</fullName>
        <ecNumber evidence="5">6.3.4.15</ecNumber>
    </recommendedName>
</protein>
<dbReference type="RefSeq" id="WP_282010989.1">
    <property type="nucleotide sequence ID" value="NZ_OX336137.1"/>
</dbReference>
<dbReference type="SUPFAM" id="SSF50037">
    <property type="entry name" value="C-terminal domain of transcriptional repressors"/>
    <property type="match status" value="1"/>
</dbReference>
<keyword evidence="9" id="KW-1185">Reference proteome</keyword>
<evidence type="ECO:0000313" key="8">
    <source>
        <dbReference type="EMBL" id="CAI2718081.1"/>
    </source>
</evidence>
<comment type="catalytic activity">
    <reaction evidence="6">
        <text>biotin + L-lysyl-[protein] + ATP = N(6)-biotinyl-L-lysyl-[protein] + AMP + diphosphate + H(+)</text>
        <dbReference type="Rhea" id="RHEA:11756"/>
        <dbReference type="Rhea" id="RHEA-COMP:9752"/>
        <dbReference type="Rhea" id="RHEA-COMP:10505"/>
        <dbReference type="ChEBI" id="CHEBI:15378"/>
        <dbReference type="ChEBI" id="CHEBI:29969"/>
        <dbReference type="ChEBI" id="CHEBI:30616"/>
        <dbReference type="ChEBI" id="CHEBI:33019"/>
        <dbReference type="ChEBI" id="CHEBI:57586"/>
        <dbReference type="ChEBI" id="CHEBI:83144"/>
        <dbReference type="ChEBI" id="CHEBI:456215"/>
        <dbReference type="EC" id="6.3.4.15"/>
    </reaction>
</comment>
<proteinExistence type="predicted"/>
<gene>
    <name evidence="8" type="ORF">NSPWAT_1222</name>
</gene>
<dbReference type="SUPFAM" id="SSF55681">
    <property type="entry name" value="Class II aaRS and biotin synthetases"/>
    <property type="match status" value="1"/>
</dbReference>
<organism evidence="8 9">
    <name type="scientific">Nitrospina watsonii</name>
    <dbReference type="NCBI Taxonomy" id="1323948"/>
    <lineage>
        <taxon>Bacteria</taxon>
        <taxon>Pseudomonadati</taxon>
        <taxon>Nitrospinota/Tectimicrobiota group</taxon>
        <taxon>Nitrospinota</taxon>
        <taxon>Nitrospinia</taxon>
        <taxon>Nitrospinales</taxon>
        <taxon>Nitrospinaceae</taxon>
        <taxon>Nitrospina</taxon>
    </lineage>
</organism>
<name>A0ABM9HCZ2_9BACT</name>
<keyword evidence="4" id="KW-0092">Biotin</keyword>
<dbReference type="EMBL" id="OX336137">
    <property type="protein sequence ID" value="CAI2718081.1"/>
    <property type="molecule type" value="Genomic_DNA"/>
</dbReference>
<dbReference type="EC" id="6.3.4.15" evidence="5"/>
<dbReference type="CDD" id="cd16442">
    <property type="entry name" value="BPL"/>
    <property type="match status" value="1"/>
</dbReference>
<evidence type="ECO:0000256" key="3">
    <source>
        <dbReference type="ARBA" id="ARBA00022840"/>
    </source>
</evidence>
<keyword evidence="2" id="KW-0547">Nucleotide-binding</keyword>
<dbReference type="InterPro" id="IPR004143">
    <property type="entry name" value="BPL_LPL_catalytic"/>
</dbReference>
<dbReference type="PROSITE" id="PS51733">
    <property type="entry name" value="BPL_LPL_CATALYTIC"/>
    <property type="match status" value="1"/>
</dbReference>
<dbReference type="InterPro" id="IPR008988">
    <property type="entry name" value="Transcriptional_repressor_C"/>
</dbReference>
<dbReference type="Pfam" id="PF02237">
    <property type="entry name" value="BPL_C"/>
    <property type="match status" value="1"/>
</dbReference>
<sequence length="279" mass="30843">MAYSQEQLDAIQRQRQTPRWARQIIAHDELESTNDLAKKLLADGAEEGTLVLADTQTRGKGRLGRSWFSEKGTGLYFSLILKPALPREQHPSLTLMAAVATVEALQPFSPHPITLKWPNDILLNQRKLGGILSEQVLAPGDTVSGVVVGIGINVNQTRFPEELAAVATSLYIETREQPERSDIFSFIINYLYKYYQILLEDGASPILSRWRQNSRMLGSSILLRQGAETHTGVAIDLDAAGRLVVRLNSGEVRAFDGGEVTLHPGSLPGTHQKKGPRRK</sequence>
<evidence type="ECO:0000256" key="4">
    <source>
        <dbReference type="ARBA" id="ARBA00023267"/>
    </source>
</evidence>
<keyword evidence="1 8" id="KW-0436">Ligase</keyword>
<dbReference type="Gene3D" id="3.30.930.10">
    <property type="entry name" value="Bira Bifunctional Protein, Domain 2"/>
    <property type="match status" value="1"/>
</dbReference>
<accession>A0ABM9HCZ2</accession>
<keyword evidence="3" id="KW-0067">ATP-binding</keyword>
<reference evidence="8 9" key="1">
    <citation type="submission" date="2022-09" db="EMBL/GenBank/DDBJ databases">
        <authorList>
            <person name="Kop L."/>
        </authorList>
    </citation>
    <scope>NUCLEOTIDE SEQUENCE [LARGE SCALE GENOMIC DNA]</scope>
    <source>
        <strain evidence="8 9">347</strain>
    </source>
</reference>
<dbReference type="InterPro" id="IPR003142">
    <property type="entry name" value="BPL_C"/>
</dbReference>
<evidence type="ECO:0000256" key="6">
    <source>
        <dbReference type="ARBA" id="ARBA00047846"/>
    </source>
</evidence>
<dbReference type="NCBIfam" id="TIGR00121">
    <property type="entry name" value="birA_ligase"/>
    <property type="match status" value="1"/>
</dbReference>